<feature type="signal peptide" evidence="1">
    <location>
        <begin position="1"/>
        <end position="17"/>
    </location>
</feature>
<keyword evidence="1" id="KW-0732">Signal</keyword>
<accession>A0ABX7QFG5</accession>
<gene>
    <name evidence="2" type="ORF">J0383_00525</name>
</gene>
<evidence type="ECO:0000313" key="3">
    <source>
        <dbReference type="Proteomes" id="UP000663440"/>
    </source>
</evidence>
<evidence type="ECO:0000256" key="1">
    <source>
        <dbReference type="SAM" id="SignalP"/>
    </source>
</evidence>
<feature type="chain" id="PRO_5045069097" description="Lipoprotein" evidence="1">
    <location>
        <begin position="18"/>
        <end position="212"/>
    </location>
</feature>
<reference evidence="2 3" key="1">
    <citation type="submission" date="2021-03" db="EMBL/GenBank/DDBJ databases">
        <title>Flavobacterium kribbensis sp. nov, an endophytic bacteria, isolated from soybean.</title>
        <authorList>
            <person name="Lee J."/>
            <person name="Seo J."/>
        </authorList>
    </citation>
    <scope>NUCLEOTIDE SEQUENCE [LARGE SCALE GENOMIC DNA]</scope>
    <source>
        <strain evidence="2 3">BB8</strain>
    </source>
</reference>
<evidence type="ECO:0000313" key="2">
    <source>
        <dbReference type="EMBL" id="QSW89313.1"/>
    </source>
</evidence>
<dbReference type="EMBL" id="CP071448">
    <property type="protein sequence ID" value="QSW89313.1"/>
    <property type="molecule type" value="Genomic_DNA"/>
</dbReference>
<dbReference type="RefSeq" id="WP_207296507.1">
    <property type="nucleotide sequence ID" value="NZ_CP071448.1"/>
</dbReference>
<keyword evidence="3" id="KW-1185">Reference proteome</keyword>
<dbReference type="PROSITE" id="PS51257">
    <property type="entry name" value="PROKAR_LIPOPROTEIN"/>
    <property type="match status" value="1"/>
</dbReference>
<organism evidence="2 3">
    <name type="scientific">Flavobacterium endoglycinae</name>
    <dbReference type="NCBI Taxonomy" id="2816357"/>
    <lineage>
        <taxon>Bacteria</taxon>
        <taxon>Pseudomonadati</taxon>
        <taxon>Bacteroidota</taxon>
        <taxon>Flavobacteriia</taxon>
        <taxon>Flavobacteriales</taxon>
        <taxon>Flavobacteriaceae</taxon>
        <taxon>Flavobacterium</taxon>
    </lineage>
</organism>
<protein>
    <recommendedName>
        <fullName evidence="4">Lipoprotein</fullName>
    </recommendedName>
</protein>
<evidence type="ECO:0008006" key="4">
    <source>
        <dbReference type="Google" id="ProtNLM"/>
    </source>
</evidence>
<name>A0ABX7QFG5_9FLAO</name>
<proteinExistence type="predicted"/>
<dbReference type="Proteomes" id="UP000663440">
    <property type="component" value="Chromosome"/>
</dbReference>
<sequence>MKKIIFLRLLFIPIMFASCNGQVISKEDINEYIKSKGEFDKILTSHFPNKLVAYPYTIINNKNKSKNDICFMLYENDVDSLKIDSIINKYYFVAKYTYQDSCLFLINRFETKNTYENRKKVEILDSLLVNRDCYKMKYPVPNFKVYNLTDGRGLKLDESFNIYVLDAKSGNRFENFNLLPNLQMPPEWQNGYSKGIACSKKDKTLIYWGIIW</sequence>